<dbReference type="GO" id="GO:0006096">
    <property type="term" value="P:glycolytic process"/>
    <property type="evidence" value="ECO:0007669"/>
    <property type="project" value="UniProtKB-UniPathway"/>
</dbReference>
<evidence type="ECO:0000313" key="9">
    <source>
        <dbReference type="Proteomes" id="UP000237258"/>
    </source>
</evidence>
<name>A0A2G9YZG7_9BACT</name>
<dbReference type="InterPro" id="IPR010551">
    <property type="entry name" value="G6P_isomerase_prok"/>
</dbReference>
<keyword evidence="4" id="KW-0312">Gluconeogenesis</keyword>
<dbReference type="InterPro" id="IPR014710">
    <property type="entry name" value="RmlC-like_jellyroll"/>
</dbReference>
<feature type="domain" description="Glucose-6-phosphate isomerase prokaryote" evidence="7">
    <location>
        <begin position="45"/>
        <end position="187"/>
    </location>
</feature>
<dbReference type="AlphaFoldDB" id="A0A2G9YZG7"/>
<comment type="pathway">
    <text evidence="1">Carbohydrate degradation; glycolysis; D-glyceraldehyde 3-phosphate and glycerone phosphate from D-glucose: step 2/4.</text>
</comment>
<proteinExistence type="inferred from homology"/>
<dbReference type="CDD" id="cd02218">
    <property type="entry name" value="cupin_PGI"/>
    <property type="match status" value="1"/>
</dbReference>
<dbReference type="GO" id="GO:0004347">
    <property type="term" value="F:glucose-6-phosphate isomerase activity"/>
    <property type="evidence" value="ECO:0007669"/>
    <property type="project" value="UniProtKB-EC"/>
</dbReference>
<evidence type="ECO:0000313" key="8">
    <source>
        <dbReference type="EMBL" id="PIP24638.1"/>
    </source>
</evidence>
<protein>
    <recommendedName>
        <fullName evidence="3">glucose-6-phosphate isomerase</fullName>
        <ecNumber evidence="3">5.3.1.9</ecNumber>
    </recommendedName>
</protein>
<evidence type="ECO:0000256" key="5">
    <source>
        <dbReference type="ARBA" id="ARBA00023152"/>
    </source>
</evidence>
<accession>A0A2G9YZG7</accession>
<comment type="similarity">
    <text evidence="2">Belongs to the archaeal-type GPI family.</text>
</comment>
<evidence type="ECO:0000256" key="3">
    <source>
        <dbReference type="ARBA" id="ARBA00011952"/>
    </source>
</evidence>
<dbReference type="SUPFAM" id="SSF51182">
    <property type="entry name" value="RmlC-like cupins"/>
    <property type="match status" value="1"/>
</dbReference>
<dbReference type="GO" id="GO:0006094">
    <property type="term" value="P:gluconeogenesis"/>
    <property type="evidence" value="ECO:0007669"/>
    <property type="project" value="UniProtKB-KW"/>
</dbReference>
<dbReference type="EC" id="5.3.1.9" evidence="3"/>
<dbReference type="InterPro" id="IPR011051">
    <property type="entry name" value="RmlC_Cupin_sf"/>
</dbReference>
<comment type="caution">
    <text evidence="8">The sequence shown here is derived from an EMBL/GenBank/DDBJ whole genome shotgun (WGS) entry which is preliminary data.</text>
</comment>
<evidence type="ECO:0000256" key="2">
    <source>
        <dbReference type="ARBA" id="ARBA00006542"/>
    </source>
</evidence>
<evidence type="ECO:0000256" key="4">
    <source>
        <dbReference type="ARBA" id="ARBA00022432"/>
    </source>
</evidence>
<evidence type="ECO:0000256" key="6">
    <source>
        <dbReference type="ARBA" id="ARBA00029321"/>
    </source>
</evidence>
<dbReference type="Pfam" id="PF06560">
    <property type="entry name" value="GPI"/>
    <property type="match status" value="1"/>
</dbReference>
<reference evidence="8 9" key="1">
    <citation type="submission" date="2017-09" db="EMBL/GenBank/DDBJ databases">
        <title>Depth-based differentiation of microbial function through sediment-hosted aquifers and enrichment of novel symbionts in the deep terrestrial subsurface.</title>
        <authorList>
            <person name="Probst A.J."/>
            <person name="Ladd B."/>
            <person name="Jarett J.K."/>
            <person name="Geller-Mcgrath D.E."/>
            <person name="Sieber C.M."/>
            <person name="Emerson J.B."/>
            <person name="Anantharaman K."/>
            <person name="Thomas B.C."/>
            <person name="Malmstrom R."/>
            <person name="Stieglmeier M."/>
            <person name="Klingl A."/>
            <person name="Woyke T."/>
            <person name="Ryan C.M."/>
            <person name="Banfield J.F."/>
        </authorList>
    </citation>
    <scope>NUCLEOTIDE SEQUENCE [LARGE SCALE GENOMIC DNA]</scope>
    <source>
        <strain evidence="8">CG23_combo_of_CG06-09_8_20_14_all_36_125</strain>
    </source>
</reference>
<dbReference type="EMBL" id="PCRR01000021">
    <property type="protein sequence ID" value="PIP24638.1"/>
    <property type="molecule type" value="Genomic_DNA"/>
</dbReference>
<dbReference type="GO" id="GO:0005737">
    <property type="term" value="C:cytoplasm"/>
    <property type="evidence" value="ECO:0007669"/>
    <property type="project" value="InterPro"/>
</dbReference>
<dbReference type="UniPathway" id="UPA00109">
    <property type="reaction ID" value="UER00181"/>
</dbReference>
<keyword evidence="8" id="KW-0413">Isomerase</keyword>
<dbReference type="Proteomes" id="UP000237258">
    <property type="component" value="Unassembled WGS sequence"/>
</dbReference>
<evidence type="ECO:0000259" key="7">
    <source>
        <dbReference type="Pfam" id="PF06560"/>
    </source>
</evidence>
<organism evidence="8 9">
    <name type="scientific">Candidatus Nealsonbacteria bacterium CG23_combo_of_CG06-09_8_20_14_all_36_125</name>
    <dbReference type="NCBI Taxonomy" id="1974719"/>
    <lineage>
        <taxon>Bacteria</taxon>
        <taxon>Candidatus Nealsoniibacteriota</taxon>
    </lineage>
</organism>
<comment type="catalytic activity">
    <reaction evidence="6">
        <text>alpha-D-glucose 6-phosphate = beta-D-fructose 6-phosphate</text>
        <dbReference type="Rhea" id="RHEA:11816"/>
        <dbReference type="ChEBI" id="CHEBI:57634"/>
        <dbReference type="ChEBI" id="CHEBI:58225"/>
        <dbReference type="EC" id="5.3.1.9"/>
    </reaction>
</comment>
<gene>
    <name evidence="8" type="ORF">COX33_00855</name>
</gene>
<keyword evidence="5" id="KW-0324">Glycolysis</keyword>
<dbReference type="Gene3D" id="2.60.120.10">
    <property type="entry name" value="Jelly Rolls"/>
    <property type="match status" value="1"/>
</dbReference>
<sequence>MEVKAQSSKLKAQSYNLKLKTKIKPDVRYLYDMKSVLYDKKWLMTVENFPVYYIYRGVKEKNCLRYDITDITSRLLGREFPKTKGHEHPKGCQEFITVLEGKAIFLFQKSKGKRVLDVYQILAKKGDRVIAPVGYAHITINPGPEKLKIANWIDKKCRGIYDFIEKLQGACYYYTKSGWIKNKKYDIIPKLRTNQLLKRKLRFFEK</sequence>
<evidence type="ECO:0000256" key="1">
    <source>
        <dbReference type="ARBA" id="ARBA00004926"/>
    </source>
</evidence>